<evidence type="ECO:0000256" key="1">
    <source>
        <dbReference type="SAM" id="Phobius"/>
    </source>
</evidence>
<keyword evidence="1" id="KW-1133">Transmembrane helix</keyword>
<evidence type="ECO:0000313" key="3">
    <source>
        <dbReference type="Proteomes" id="UP000310719"/>
    </source>
</evidence>
<dbReference type="STRING" id="83655.APT61_14255"/>
<gene>
    <name evidence="2" type="primary">ycdZ</name>
    <name evidence="2" type="ORF">NCTC13032_02554</name>
</gene>
<accession>A0A4U9HQH3</accession>
<dbReference type="EMBL" id="LR590464">
    <property type="protein sequence ID" value="VTP66480.1"/>
    <property type="molecule type" value="Genomic_DNA"/>
</dbReference>
<dbReference type="InterPro" id="IPR009476">
    <property type="entry name" value="DUF1097"/>
</dbReference>
<feature type="transmembrane region" description="Helical" evidence="1">
    <location>
        <begin position="67"/>
        <end position="91"/>
    </location>
</feature>
<reference evidence="2 3" key="1">
    <citation type="submission" date="2019-05" db="EMBL/GenBank/DDBJ databases">
        <authorList>
            <consortium name="Pathogen Informatics"/>
        </authorList>
    </citation>
    <scope>NUCLEOTIDE SEQUENCE [LARGE SCALE GENOMIC DNA]</scope>
    <source>
        <strain evidence="2 3">NCTC13032</strain>
    </source>
</reference>
<feature type="transmembrane region" description="Helical" evidence="1">
    <location>
        <begin position="37"/>
        <end position="60"/>
    </location>
</feature>
<dbReference type="Pfam" id="PF06496">
    <property type="entry name" value="DUF1097"/>
    <property type="match status" value="1"/>
</dbReference>
<dbReference type="Proteomes" id="UP000310719">
    <property type="component" value="Chromosome"/>
</dbReference>
<proteinExistence type="predicted"/>
<feature type="transmembrane region" description="Helical" evidence="1">
    <location>
        <begin position="97"/>
        <end position="122"/>
    </location>
</feature>
<organism evidence="2 3">
    <name type="scientific">Leclercia adecarboxylata</name>
    <dbReference type="NCBI Taxonomy" id="83655"/>
    <lineage>
        <taxon>Bacteria</taxon>
        <taxon>Pseudomonadati</taxon>
        <taxon>Pseudomonadota</taxon>
        <taxon>Gammaproteobacteria</taxon>
        <taxon>Enterobacterales</taxon>
        <taxon>Enterobacteriaceae</taxon>
        <taxon>Leclercia</taxon>
    </lineage>
</organism>
<evidence type="ECO:0000313" key="2">
    <source>
        <dbReference type="EMBL" id="VTP66480.1"/>
    </source>
</evidence>
<sequence>MFLILISWGSVSAKMRAMKHTTFYCNQRQATSPGIWGWVAVSLGLLSWAGFLGCTAYFACPQGGVKGLFISACTLMSGVAWAMIIIHGSALAPHLEIIGYVMTGVVAFLMCIQGKAFLLSFVPGTFMGCLRHFCRAG</sequence>
<keyword evidence="1" id="KW-0472">Membrane</keyword>
<dbReference type="AlphaFoldDB" id="A0A4U9HQH3"/>
<keyword evidence="1" id="KW-0812">Transmembrane</keyword>
<protein>
    <submittedName>
        <fullName evidence="2">Inner membrane protein ycdZ</fullName>
    </submittedName>
</protein>
<name>A0A4U9HQH3_9ENTR</name>